<sequence length="179" mass="19739">MTERNQQNMSGVHDVVTADNSREQLSTEKDAVREEHSFGLHWGEQREREHRGKVISTIVLAVLFVALLGTYAYLHGSTRFELFQPTPTSSTVQPIPIIPWEEYQKQMQQQQSSSQTISPKSSESSSSLSSTELTTEPSPGDESGSTSETTRQPLFPPFGDSGSTQPSDSRPVPESSPAQ</sequence>
<dbReference type="RefSeq" id="WP_053962360.1">
    <property type="nucleotide sequence ID" value="NZ_CAMJVL010000005.1"/>
</dbReference>
<dbReference type="STRING" id="1528099.AL705_06770"/>
<evidence type="ECO:0000313" key="4">
    <source>
        <dbReference type="EMBL" id="VHO01410.1"/>
    </source>
</evidence>
<gene>
    <name evidence="3" type="ORF">AL705_06770</name>
    <name evidence="4" type="ORF">LC603019_01340</name>
</gene>
<reference evidence="4 6" key="3">
    <citation type="submission" date="2019-04" db="EMBL/GenBank/DDBJ databases">
        <authorList>
            <person name="Seth-Smith MB H."/>
            <person name="Seth-Smith H."/>
        </authorList>
    </citation>
    <scope>NUCLEOTIDE SEQUENCE [LARGE SCALE GENOMIC DNA]</scope>
    <source>
        <strain evidence="4">USB-603019</strain>
    </source>
</reference>
<dbReference type="EMBL" id="CP012390">
    <property type="protein sequence ID" value="ALE19298.1"/>
    <property type="molecule type" value="Genomic_DNA"/>
</dbReference>
<reference evidence="3 5" key="1">
    <citation type="journal article" date="2015" name="Genome Announc.">
        <title>Complete Genome Sequences for Two Strains of a Novel Fastidious, Partially Acid-Fast, Gram-Positive Corynebacterineae Bacterium, Derived from Human Clinical Samples.</title>
        <authorList>
            <person name="Nicholson A.C."/>
            <person name="Bell M."/>
            <person name="Humrighouse B.W."/>
            <person name="McQuiston J.R."/>
        </authorList>
    </citation>
    <scope>NUCLEOTIDE SEQUENCE [LARGE SCALE GENOMIC DNA]</scope>
    <source>
        <strain evidence="3 5">X1698</strain>
    </source>
</reference>
<feature type="region of interest" description="Disordered" evidence="1">
    <location>
        <begin position="104"/>
        <end position="179"/>
    </location>
</feature>
<dbReference type="EMBL" id="LR584267">
    <property type="protein sequence ID" value="VHO01410.1"/>
    <property type="molecule type" value="Genomic_DNA"/>
</dbReference>
<feature type="transmembrane region" description="Helical" evidence="2">
    <location>
        <begin position="54"/>
        <end position="74"/>
    </location>
</feature>
<feature type="compositionally biased region" description="Low complexity" evidence="1">
    <location>
        <begin position="105"/>
        <end position="138"/>
    </location>
</feature>
<evidence type="ECO:0000256" key="2">
    <source>
        <dbReference type="SAM" id="Phobius"/>
    </source>
</evidence>
<evidence type="ECO:0000313" key="6">
    <source>
        <dbReference type="Proteomes" id="UP000324288"/>
    </source>
</evidence>
<keyword evidence="2" id="KW-1133">Transmembrane helix</keyword>
<feature type="compositionally biased region" description="Polar residues" evidence="1">
    <location>
        <begin position="1"/>
        <end position="10"/>
    </location>
</feature>
<proteinExistence type="predicted"/>
<name>A0A0M4N0A9_9ACTN</name>
<evidence type="ECO:0000313" key="5">
    <source>
        <dbReference type="Proteomes" id="UP000068137"/>
    </source>
</evidence>
<dbReference type="Proteomes" id="UP000068137">
    <property type="component" value="Chromosome"/>
</dbReference>
<dbReference type="Proteomes" id="UP000324288">
    <property type="component" value="Chromosome"/>
</dbReference>
<feature type="compositionally biased region" description="Polar residues" evidence="1">
    <location>
        <begin position="143"/>
        <end position="152"/>
    </location>
</feature>
<evidence type="ECO:0000313" key="3">
    <source>
        <dbReference type="EMBL" id="ALE19298.1"/>
    </source>
</evidence>
<keyword evidence="2" id="KW-0812">Transmembrane</keyword>
<evidence type="ECO:0000256" key="1">
    <source>
        <dbReference type="SAM" id="MobiDB-lite"/>
    </source>
</evidence>
<reference evidence="3" key="2">
    <citation type="journal article" date="2016" name="Int. J. Syst. Evol. Microbiol.">
        <title>Lawsonella clevelandensis gen. nov., sp. nov., a new member of the suborder Corynebacterineae isolated from human abscesses.</title>
        <authorList>
            <person name="Bell M.E."/>
            <person name="Bernard K.A."/>
            <person name="Harrington S.M."/>
            <person name="Patel N.B."/>
            <person name="Tucker T.A."/>
            <person name="Metcalfe M.G."/>
            <person name="McQuiston J.R."/>
        </authorList>
    </citation>
    <scope>NUCLEOTIDE SEQUENCE</scope>
    <source>
        <strain evidence="3">X1698</strain>
    </source>
</reference>
<accession>A0A0M4N0A9</accession>
<keyword evidence="2" id="KW-0472">Membrane</keyword>
<dbReference type="KEGG" id="cbq:AL705_06770"/>
<feature type="compositionally biased region" description="Basic and acidic residues" evidence="1">
    <location>
        <begin position="20"/>
        <end position="32"/>
    </location>
</feature>
<dbReference type="AlphaFoldDB" id="A0A0M4N0A9"/>
<protein>
    <submittedName>
        <fullName evidence="3">Uncharacterized protein</fullName>
    </submittedName>
</protein>
<feature type="region of interest" description="Disordered" evidence="1">
    <location>
        <begin position="1"/>
        <end position="32"/>
    </location>
</feature>
<keyword evidence="6" id="KW-1185">Reference proteome</keyword>
<organism evidence="3 5">
    <name type="scientific">Lawsonella clevelandensis</name>
    <dbReference type="NCBI Taxonomy" id="1528099"/>
    <lineage>
        <taxon>Bacteria</taxon>
        <taxon>Bacillati</taxon>
        <taxon>Actinomycetota</taxon>
        <taxon>Actinomycetes</taxon>
        <taxon>Mycobacteriales</taxon>
        <taxon>Lawsonellaceae</taxon>
        <taxon>Lawsonella</taxon>
    </lineage>
</organism>